<evidence type="ECO:0000313" key="1">
    <source>
        <dbReference type="EMBL" id="SFD79904.1"/>
    </source>
</evidence>
<dbReference type="STRING" id="54.SAMN02745121_01659"/>
<reference evidence="2" key="1">
    <citation type="submission" date="2016-10" db="EMBL/GenBank/DDBJ databases">
        <authorList>
            <person name="Varghese N."/>
            <person name="Submissions S."/>
        </authorList>
    </citation>
    <scope>NUCLEOTIDE SEQUENCE [LARGE SCALE GENOMIC DNA]</scope>
    <source>
        <strain evidence="2">ATCC 25963</strain>
    </source>
</reference>
<gene>
    <name evidence="1" type="ORF">SAMN02745121_01659</name>
</gene>
<proteinExistence type="predicted"/>
<name>A0A1I1VAF4_9BACT</name>
<dbReference type="RefSeq" id="WP_096330424.1">
    <property type="nucleotide sequence ID" value="NZ_FOMX01000004.1"/>
</dbReference>
<sequence>MRRLAVLPLFAAACIIGEDPVEELNPERLTDQSGAVFAWDCTQYTGCEVRRIEGSAPLPSCDGDERPWYGYSWSRFISIDGACVVPGGYGAWEFVDEWSRMVVCETDADCPQLNFFLDPDEFECRAGYCQSTDHIAYPPEALPRRFEMIDLCLGDVAREDGWNDSQEFWAALDEACPADEPLAPCKSLPPGCPDTRE</sequence>
<dbReference type="Proteomes" id="UP000199400">
    <property type="component" value="Unassembled WGS sequence"/>
</dbReference>
<keyword evidence="2" id="KW-1185">Reference proteome</keyword>
<accession>A0A1I1VAF4</accession>
<organism evidence="1 2">
    <name type="scientific">Nannocystis exedens</name>
    <dbReference type="NCBI Taxonomy" id="54"/>
    <lineage>
        <taxon>Bacteria</taxon>
        <taxon>Pseudomonadati</taxon>
        <taxon>Myxococcota</taxon>
        <taxon>Polyangia</taxon>
        <taxon>Nannocystales</taxon>
        <taxon>Nannocystaceae</taxon>
        <taxon>Nannocystis</taxon>
    </lineage>
</organism>
<dbReference type="EMBL" id="FOMX01000004">
    <property type="protein sequence ID" value="SFD79904.1"/>
    <property type="molecule type" value="Genomic_DNA"/>
</dbReference>
<dbReference type="OrthoDB" id="5531022at2"/>
<protein>
    <submittedName>
        <fullName evidence="1">Uncharacterized protein</fullName>
    </submittedName>
</protein>
<evidence type="ECO:0000313" key="2">
    <source>
        <dbReference type="Proteomes" id="UP000199400"/>
    </source>
</evidence>
<dbReference type="AlphaFoldDB" id="A0A1I1VAF4"/>